<protein>
    <submittedName>
        <fullName evidence="1">Uncharacterized protein</fullName>
    </submittedName>
</protein>
<dbReference type="AlphaFoldDB" id="A0A2P2DIB8"/>
<name>A0A2P2DIB8_9LEPT</name>
<dbReference type="OrthoDB" id="9872370at2"/>
<keyword evidence="2" id="KW-1185">Reference proteome</keyword>
<evidence type="ECO:0000313" key="2">
    <source>
        <dbReference type="Proteomes" id="UP000245206"/>
    </source>
</evidence>
<dbReference type="RefSeq" id="WP_108961365.1">
    <property type="nucleotide sequence ID" value="NZ_BFAZ01000011.1"/>
</dbReference>
<evidence type="ECO:0000313" key="1">
    <source>
        <dbReference type="EMBL" id="GBF44393.1"/>
    </source>
</evidence>
<dbReference type="Proteomes" id="UP000245206">
    <property type="component" value="Unassembled WGS sequence"/>
</dbReference>
<accession>A0A2P2DIB8</accession>
<sequence>MDNTWQNKKEMDSLLGIEGSREVYLQLEKVFERMRLTLEDGKLHSSIDQSMPLIGLKMQLYFKDPNANGLVYQYLVEASFQDLPNDNK</sequence>
<reference evidence="2" key="1">
    <citation type="journal article" date="2019" name="Microbiol. Immunol.">
        <title>Molecular and phenotypic characterization of Leptospira johnsonii sp. nov., Leptospira ellinghausenii sp. nov. and Leptospira ryugenii sp. nov. isolated from soil and water in Japan.</title>
        <authorList>
            <person name="Masuzawa T."/>
            <person name="Saito M."/>
            <person name="Nakao R."/>
            <person name="Nikaido Y."/>
            <person name="Matsumoto M."/>
            <person name="Ogawa M."/>
            <person name="Yokoyama M."/>
            <person name="Hidaka Y."/>
            <person name="Tomita J."/>
            <person name="Sakakibara K."/>
            <person name="Suzuki K."/>
            <person name="Yasuda S."/>
            <person name="Sato H."/>
            <person name="Yamaguchi M."/>
            <person name="Yoshida S.I."/>
            <person name="Koizumi N."/>
            <person name="Kawamura Y."/>
        </authorList>
    </citation>
    <scope>NUCLEOTIDE SEQUENCE [LARGE SCALE GENOMIC DNA]</scope>
    <source>
        <strain evidence="2">E18</strain>
    </source>
</reference>
<comment type="caution">
    <text evidence="1">The sequence shown here is derived from an EMBL/GenBank/DDBJ whole genome shotgun (WGS) entry which is preliminary data.</text>
</comment>
<proteinExistence type="predicted"/>
<gene>
    <name evidence="1" type="ORF">LPTSP2_36960</name>
</gene>
<organism evidence="1 2">
    <name type="scientific">Leptospira ellinghausenii</name>
    <dbReference type="NCBI Taxonomy" id="1917822"/>
    <lineage>
        <taxon>Bacteria</taxon>
        <taxon>Pseudomonadati</taxon>
        <taxon>Spirochaetota</taxon>
        <taxon>Spirochaetia</taxon>
        <taxon>Leptospirales</taxon>
        <taxon>Leptospiraceae</taxon>
        <taxon>Leptospira</taxon>
    </lineage>
</organism>
<dbReference type="EMBL" id="BFAZ01000011">
    <property type="protein sequence ID" value="GBF44393.1"/>
    <property type="molecule type" value="Genomic_DNA"/>
</dbReference>